<keyword evidence="1" id="KW-0812">Transmembrane</keyword>
<name>A0A382K4Z7_9ZZZZ</name>
<feature type="transmembrane region" description="Helical" evidence="1">
    <location>
        <begin position="46"/>
        <end position="64"/>
    </location>
</feature>
<sequence length="65" mass="7020">MPGLRDLVREARRRSIWQVAVFYAGGSWVVWEAIQGISGTVGLPDWVPGAALILILVGFLVVVGT</sequence>
<proteinExistence type="predicted"/>
<feature type="non-terminal residue" evidence="2">
    <location>
        <position position="65"/>
    </location>
</feature>
<evidence type="ECO:0000256" key="1">
    <source>
        <dbReference type="SAM" id="Phobius"/>
    </source>
</evidence>
<dbReference type="EMBL" id="UINC01077918">
    <property type="protein sequence ID" value="SVC18492.1"/>
    <property type="molecule type" value="Genomic_DNA"/>
</dbReference>
<protein>
    <submittedName>
        <fullName evidence="2">Uncharacterized protein</fullName>
    </submittedName>
</protein>
<evidence type="ECO:0000313" key="2">
    <source>
        <dbReference type="EMBL" id="SVC18492.1"/>
    </source>
</evidence>
<organism evidence="2">
    <name type="scientific">marine metagenome</name>
    <dbReference type="NCBI Taxonomy" id="408172"/>
    <lineage>
        <taxon>unclassified sequences</taxon>
        <taxon>metagenomes</taxon>
        <taxon>ecological metagenomes</taxon>
    </lineage>
</organism>
<reference evidence="2" key="1">
    <citation type="submission" date="2018-05" db="EMBL/GenBank/DDBJ databases">
        <authorList>
            <person name="Lanie J.A."/>
            <person name="Ng W.-L."/>
            <person name="Kazmierczak K.M."/>
            <person name="Andrzejewski T.M."/>
            <person name="Davidsen T.M."/>
            <person name="Wayne K.J."/>
            <person name="Tettelin H."/>
            <person name="Glass J.I."/>
            <person name="Rusch D."/>
            <person name="Podicherti R."/>
            <person name="Tsui H.-C.T."/>
            <person name="Winkler M.E."/>
        </authorList>
    </citation>
    <scope>NUCLEOTIDE SEQUENCE</scope>
</reference>
<accession>A0A382K4Z7</accession>
<keyword evidence="1" id="KW-1133">Transmembrane helix</keyword>
<feature type="transmembrane region" description="Helical" evidence="1">
    <location>
        <begin position="15"/>
        <end position="34"/>
    </location>
</feature>
<gene>
    <name evidence="2" type="ORF">METZ01_LOCUS271346</name>
</gene>
<dbReference type="AlphaFoldDB" id="A0A382K4Z7"/>
<keyword evidence="1" id="KW-0472">Membrane</keyword>